<feature type="transmembrane region" description="Helical" evidence="1">
    <location>
        <begin position="154"/>
        <end position="174"/>
    </location>
</feature>
<keyword evidence="1" id="KW-0472">Membrane</keyword>
<accession>X1US62</accession>
<sequence>MKRINEFFDNLLKVIPGYIFGLLTFVVGFSGFIIALLLSPEYVMWKKSISLLGHHPGGIFSRMGLIISNTFAIPFLIYLGRALKDENVSEKVRKIAVGMGIFISVNAVLTGAVSGGVLSDLHGLFALLSWMGATVVCLIFGHLMLKSSKYSKSAACFSFIIAGIFGSFLIPFFITNFCNALPDICGLFGEKVYTIMPVY</sequence>
<dbReference type="AlphaFoldDB" id="X1US62"/>
<keyword evidence="1" id="KW-1133">Transmembrane helix</keyword>
<feature type="transmembrane region" description="Helical" evidence="1">
    <location>
        <begin position="124"/>
        <end position="145"/>
    </location>
</feature>
<name>X1US62_9ZZZZ</name>
<feature type="transmembrane region" description="Helical" evidence="1">
    <location>
        <begin position="59"/>
        <end position="83"/>
    </location>
</feature>
<feature type="transmembrane region" description="Helical" evidence="1">
    <location>
        <begin position="12"/>
        <end position="39"/>
    </location>
</feature>
<evidence type="ECO:0000313" key="2">
    <source>
        <dbReference type="EMBL" id="GAJ06447.1"/>
    </source>
</evidence>
<evidence type="ECO:0008006" key="3">
    <source>
        <dbReference type="Google" id="ProtNLM"/>
    </source>
</evidence>
<evidence type="ECO:0000256" key="1">
    <source>
        <dbReference type="SAM" id="Phobius"/>
    </source>
</evidence>
<dbReference type="EMBL" id="BARW01030485">
    <property type="protein sequence ID" value="GAJ06447.1"/>
    <property type="molecule type" value="Genomic_DNA"/>
</dbReference>
<reference evidence="2" key="1">
    <citation type="journal article" date="2014" name="Front. Microbiol.">
        <title>High frequency of phylogenetically diverse reductive dehalogenase-homologous genes in deep subseafloor sedimentary metagenomes.</title>
        <authorList>
            <person name="Kawai M."/>
            <person name="Futagami T."/>
            <person name="Toyoda A."/>
            <person name="Takaki Y."/>
            <person name="Nishi S."/>
            <person name="Hori S."/>
            <person name="Arai W."/>
            <person name="Tsubouchi T."/>
            <person name="Morono Y."/>
            <person name="Uchiyama I."/>
            <person name="Ito T."/>
            <person name="Fujiyama A."/>
            <person name="Inagaki F."/>
            <person name="Takami H."/>
        </authorList>
    </citation>
    <scope>NUCLEOTIDE SEQUENCE</scope>
    <source>
        <strain evidence="2">Expedition CK06-06</strain>
    </source>
</reference>
<feature type="transmembrane region" description="Helical" evidence="1">
    <location>
        <begin position="95"/>
        <end position="118"/>
    </location>
</feature>
<feature type="non-terminal residue" evidence="2">
    <location>
        <position position="199"/>
    </location>
</feature>
<organism evidence="2">
    <name type="scientific">marine sediment metagenome</name>
    <dbReference type="NCBI Taxonomy" id="412755"/>
    <lineage>
        <taxon>unclassified sequences</taxon>
        <taxon>metagenomes</taxon>
        <taxon>ecological metagenomes</taxon>
    </lineage>
</organism>
<protein>
    <recommendedName>
        <fullName evidence="3">DUF998 domain-containing protein</fullName>
    </recommendedName>
</protein>
<keyword evidence="1" id="KW-0812">Transmembrane</keyword>
<gene>
    <name evidence="2" type="ORF">S12H4_48727</name>
</gene>
<comment type="caution">
    <text evidence="2">The sequence shown here is derived from an EMBL/GenBank/DDBJ whole genome shotgun (WGS) entry which is preliminary data.</text>
</comment>
<proteinExistence type="predicted"/>